<keyword evidence="2" id="KW-1185">Reference proteome</keyword>
<dbReference type="Gene3D" id="2.40.160.20">
    <property type="match status" value="1"/>
</dbReference>
<dbReference type="Proteomes" id="UP000282002">
    <property type="component" value="Chromosome"/>
</dbReference>
<protein>
    <submittedName>
        <fullName evidence="1">Porin family protein</fullName>
    </submittedName>
</protein>
<dbReference type="EMBL" id="CP034328">
    <property type="protein sequence ID" value="AZL59190.1"/>
    <property type="molecule type" value="Genomic_DNA"/>
</dbReference>
<evidence type="ECO:0000313" key="1">
    <source>
        <dbReference type="EMBL" id="AZL59190.1"/>
    </source>
</evidence>
<accession>A0A3S8U6P4</accession>
<sequence>MRIELGAAQPSAGDASWLPPGYPADPQVFFDLDLDSAAMGSIAIGHNYGNGWRAEAALNLFGSADFSGPWSYTAPATPGPHADVEGAVSSVALFANGYYDFAMAGKATPFLTAGLGVARNRMDDWTRINPDSGRTRRSFEGDTDTSLAWTVGAGVAWDVGPVLGSAPAKLELTWRYFDLGSVTGGTTPLPGSGAGGNPVEALNFDLTDQVISIGLRIPL</sequence>
<reference evidence="1 2" key="1">
    <citation type="submission" date="2018-12" db="EMBL/GenBank/DDBJ databases">
        <title>Complete genome sequencing of Tabrizicola sp. K13M18.</title>
        <authorList>
            <person name="Bae J.-W."/>
        </authorList>
    </citation>
    <scope>NUCLEOTIDE SEQUENCE [LARGE SCALE GENOMIC DNA]</scope>
    <source>
        <strain evidence="1 2">K13M18</strain>
    </source>
</reference>
<dbReference type="AlphaFoldDB" id="A0A3S8U6P4"/>
<name>A0A3S8U6P4_9RHOB</name>
<dbReference type="SUPFAM" id="SSF56925">
    <property type="entry name" value="OMPA-like"/>
    <property type="match status" value="1"/>
</dbReference>
<organism evidence="1 2">
    <name type="scientific">Tabrizicola piscis</name>
    <dbReference type="NCBI Taxonomy" id="2494374"/>
    <lineage>
        <taxon>Bacteria</taxon>
        <taxon>Pseudomonadati</taxon>
        <taxon>Pseudomonadota</taxon>
        <taxon>Alphaproteobacteria</taxon>
        <taxon>Rhodobacterales</taxon>
        <taxon>Paracoccaceae</taxon>
        <taxon>Tabrizicola</taxon>
    </lineage>
</organism>
<dbReference type="InterPro" id="IPR011250">
    <property type="entry name" value="OMP/PagP_B-barrel"/>
</dbReference>
<gene>
    <name evidence="1" type="ORF">EI545_10260</name>
</gene>
<dbReference type="KEGG" id="taw:EI545_10260"/>
<evidence type="ECO:0000313" key="2">
    <source>
        <dbReference type="Proteomes" id="UP000282002"/>
    </source>
</evidence>
<dbReference type="OrthoDB" id="7842578at2"/>
<proteinExistence type="predicted"/>
<dbReference type="RefSeq" id="WP_125325385.1">
    <property type="nucleotide sequence ID" value="NZ_CP034328.1"/>
</dbReference>